<feature type="transmembrane region" description="Helical" evidence="5">
    <location>
        <begin position="236"/>
        <end position="255"/>
    </location>
</feature>
<evidence type="ECO:0000256" key="1">
    <source>
        <dbReference type="ARBA" id="ARBA00004141"/>
    </source>
</evidence>
<evidence type="ECO:0000313" key="7">
    <source>
        <dbReference type="Proteomes" id="UP001273531"/>
    </source>
</evidence>
<protein>
    <submittedName>
        <fullName evidence="6">Oligosaccharide flippase family protein</fullName>
    </submittedName>
</protein>
<feature type="transmembrane region" description="Helical" evidence="5">
    <location>
        <begin position="145"/>
        <end position="167"/>
    </location>
</feature>
<evidence type="ECO:0000256" key="3">
    <source>
        <dbReference type="ARBA" id="ARBA00022989"/>
    </source>
</evidence>
<evidence type="ECO:0000256" key="4">
    <source>
        <dbReference type="ARBA" id="ARBA00023136"/>
    </source>
</evidence>
<feature type="transmembrane region" description="Helical" evidence="5">
    <location>
        <begin position="174"/>
        <end position="196"/>
    </location>
</feature>
<name>A0ABU3YAM7_9SPHN</name>
<feature type="transmembrane region" description="Helical" evidence="5">
    <location>
        <begin position="92"/>
        <end position="112"/>
    </location>
</feature>
<feature type="transmembrane region" description="Helical" evidence="5">
    <location>
        <begin position="396"/>
        <end position="417"/>
    </location>
</feature>
<feature type="transmembrane region" description="Helical" evidence="5">
    <location>
        <begin position="12"/>
        <end position="35"/>
    </location>
</feature>
<feature type="transmembrane region" description="Helical" evidence="5">
    <location>
        <begin position="119"/>
        <end position="139"/>
    </location>
</feature>
<keyword evidence="3 5" id="KW-1133">Transmembrane helix</keyword>
<comment type="subcellular location">
    <subcellularLocation>
        <location evidence="1">Membrane</location>
        <topology evidence="1">Multi-pass membrane protein</topology>
    </subcellularLocation>
</comment>
<organism evidence="6 7">
    <name type="scientific">Sphingomonas agrestis</name>
    <dbReference type="NCBI Taxonomy" id="3080540"/>
    <lineage>
        <taxon>Bacteria</taxon>
        <taxon>Pseudomonadati</taxon>
        <taxon>Pseudomonadota</taxon>
        <taxon>Alphaproteobacteria</taxon>
        <taxon>Sphingomonadales</taxon>
        <taxon>Sphingomonadaceae</taxon>
        <taxon>Sphingomonas</taxon>
    </lineage>
</organism>
<dbReference type="EMBL" id="JAWJEJ010000001">
    <property type="protein sequence ID" value="MDV3458449.1"/>
    <property type="molecule type" value="Genomic_DNA"/>
</dbReference>
<feature type="transmembrane region" description="Helical" evidence="5">
    <location>
        <begin position="369"/>
        <end position="390"/>
    </location>
</feature>
<dbReference type="RefSeq" id="WP_317227515.1">
    <property type="nucleotide sequence ID" value="NZ_JAWJEJ010000001.1"/>
</dbReference>
<evidence type="ECO:0000256" key="5">
    <source>
        <dbReference type="SAM" id="Phobius"/>
    </source>
</evidence>
<proteinExistence type="predicted"/>
<dbReference type="Proteomes" id="UP001273531">
    <property type="component" value="Unassembled WGS sequence"/>
</dbReference>
<accession>A0ABU3YAM7</accession>
<evidence type="ECO:0000313" key="6">
    <source>
        <dbReference type="EMBL" id="MDV3458449.1"/>
    </source>
</evidence>
<sequence length="433" mass="46508">MRSFIKHPGVRNLVALIGIQGSNAFVPLLIVPYALSVIGVTAYAQVAITEAISVLALAAVLFSFDVDGVARLARLGPEAKREALGDVLSEILLARLLLFATVSPLLLMIYWLARGDGILLLALWLLVPLGQVFHSYWFYQAVEDNFAAAILTLLSRVATLAIVFTCVRGPEDAALIPLAIGGPFVLGGLLSTAHIVRQFGITLRWVGLRTVLAGLRQGKEIFAGNVAVSFYREMNVVILGIVGVSAAGISTYALIEKTIKMLQASTRPFSQLFFPKVLRALSGATEPSPVVARLIARYTLPQIAAALALIVAFPIAYALACMSFPRLVEFRALPQVETMAIIMAPAMLLGLANFMYGTAGLNTLSHRRYLFAAILVTGICNIAFCFLLSWLIGTMGAAICFLLAEALLFALVLAPYLRKHTPQPTPLGQGDLS</sequence>
<keyword evidence="4 5" id="KW-0472">Membrane</keyword>
<feature type="transmembrane region" description="Helical" evidence="5">
    <location>
        <begin position="303"/>
        <end position="327"/>
    </location>
</feature>
<keyword evidence="2 5" id="KW-0812">Transmembrane</keyword>
<comment type="caution">
    <text evidence="6">The sequence shown here is derived from an EMBL/GenBank/DDBJ whole genome shotgun (WGS) entry which is preliminary data.</text>
</comment>
<keyword evidence="7" id="KW-1185">Reference proteome</keyword>
<dbReference type="Pfam" id="PF01943">
    <property type="entry name" value="Polysacc_synt"/>
    <property type="match status" value="1"/>
</dbReference>
<feature type="transmembrane region" description="Helical" evidence="5">
    <location>
        <begin position="339"/>
        <end position="357"/>
    </location>
</feature>
<evidence type="ECO:0000256" key="2">
    <source>
        <dbReference type="ARBA" id="ARBA00022692"/>
    </source>
</evidence>
<feature type="transmembrane region" description="Helical" evidence="5">
    <location>
        <begin position="42"/>
        <end position="64"/>
    </location>
</feature>
<dbReference type="InterPro" id="IPR002797">
    <property type="entry name" value="Polysacc_synth"/>
</dbReference>
<reference evidence="6 7" key="1">
    <citation type="submission" date="2023-10" db="EMBL/GenBank/DDBJ databases">
        <title>Sphingomonas sp. HF-S4 16S ribosomal RNA gene Genome sequencing and assembly.</title>
        <authorList>
            <person name="Lee H."/>
        </authorList>
    </citation>
    <scope>NUCLEOTIDE SEQUENCE [LARGE SCALE GENOMIC DNA]</scope>
    <source>
        <strain evidence="6 7">HF-S4</strain>
    </source>
</reference>
<gene>
    <name evidence="6" type="ORF">RZN05_15735</name>
</gene>